<protein>
    <submittedName>
        <fullName evidence="2">GNAT family N-acetyltransferase</fullName>
    </submittedName>
</protein>
<comment type="caution">
    <text evidence="2">The sequence shown here is derived from an EMBL/GenBank/DDBJ whole genome shotgun (WGS) entry which is preliminary data.</text>
</comment>
<evidence type="ECO:0000313" key="3">
    <source>
        <dbReference type="Proteomes" id="UP001501585"/>
    </source>
</evidence>
<evidence type="ECO:0000313" key="2">
    <source>
        <dbReference type="EMBL" id="GAA1981640.1"/>
    </source>
</evidence>
<dbReference type="InterPro" id="IPR052523">
    <property type="entry name" value="Trichothecene_AcTrans"/>
</dbReference>
<sequence>MHQPDVRPATRGDVPRVVRTLVRAFADYPFTRHTISADDHVRRLERFNELFVSRIGLEHGRVWVADDGDAVAVWTTPDTAGAGDVFADLGPEFAEIAGDRAKASEEAEAAMAPHRPTDPVWFLGSVGVEPDRQGEGLGAAVIRPGVDEADRAGVPCFLETSDERNVRFYRRLGFEVTAEYTLPGGGPRTWAMRRHAGG</sequence>
<dbReference type="PANTHER" id="PTHR42791:SF1">
    <property type="entry name" value="N-ACETYLTRANSFERASE DOMAIN-CONTAINING PROTEIN"/>
    <property type="match status" value="1"/>
</dbReference>
<dbReference type="RefSeq" id="WP_344159658.1">
    <property type="nucleotide sequence ID" value="NZ_BAAAPC010000001.1"/>
</dbReference>
<reference evidence="2 3" key="1">
    <citation type="journal article" date="2019" name="Int. J. Syst. Evol. Microbiol.">
        <title>The Global Catalogue of Microorganisms (GCM) 10K type strain sequencing project: providing services to taxonomists for standard genome sequencing and annotation.</title>
        <authorList>
            <consortium name="The Broad Institute Genomics Platform"/>
            <consortium name="The Broad Institute Genome Sequencing Center for Infectious Disease"/>
            <person name="Wu L."/>
            <person name="Ma J."/>
        </authorList>
    </citation>
    <scope>NUCLEOTIDE SEQUENCE [LARGE SCALE GENOMIC DNA]</scope>
    <source>
        <strain evidence="2 3">JCM 15313</strain>
    </source>
</reference>
<dbReference type="InterPro" id="IPR016181">
    <property type="entry name" value="Acyl_CoA_acyltransferase"/>
</dbReference>
<dbReference type="PROSITE" id="PS51186">
    <property type="entry name" value="GNAT"/>
    <property type="match status" value="1"/>
</dbReference>
<keyword evidence="3" id="KW-1185">Reference proteome</keyword>
<organism evidence="2 3">
    <name type="scientific">Nocardiopsis rhodophaea</name>
    <dbReference type="NCBI Taxonomy" id="280238"/>
    <lineage>
        <taxon>Bacteria</taxon>
        <taxon>Bacillati</taxon>
        <taxon>Actinomycetota</taxon>
        <taxon>Actinomycetes</taxon>
        <taxon>Streptosporangiales</taxon>
        <taxon>Nocardiopsidaceae</taxon>
        <taxon>Nocardiopsis</taxon>
    </lineage>
</organism>
<dbReference type="Proteomes" id="UP001501585">
    <property type="component" value="Unassembled WGS sequence"/>
</dbReference>
<dbReference type="CDD" id="cd04301">
    <property type="entry name" value="NAT_SF"/>
    <property type="match status" value="1"/>
</dbReference>
<dbReference type="PANTHER" id="PTHR42791">
    <property type="entry name" value="GNAT FAMILY ACETYLTRANSFERASE"/>
    <property type="match status" value="1"/>
</dbReference>
<accession>A0ABN2S761</accession>
<dbReference type="SUPFAM" id="SSF55729">
    <property type="entry name" value="Acyl-CoA N-acyltransferases (Nat)"/>
    <property type="match status" value="1"/>
</dbReference>
<evidence type="ECO:0000259" key="1">
    <source>
        <dbReference type="PROSITE" id="PS51186"/>
    </source>
</evidence>
<feature type="domain" description="N-acetyltransferase" evidence="1">
    <location>
        <begin position="4"/>
        <end position="197"/>
    </location>
</feature>
<gene>
    <name evidence="2" type="ORF">GCM10009799_03400</name>
</gene>
<name>A0ABN2S761_9ACTN</name>
<dbReference type="Pfam" id="PF00583">
    <property type="entry name" value="Acetyltransf_1"/>
    <property type="match status" value="1"/>
</dbReference>
<dbReference type="Gene3D" id="3.40.630.30">
    <property type="match status" value="1"/>
</dbReference>
<dbReference type="InterPro" id="IPR000182">
    <property type="entry name" value="GNAT_dom"/>
</dbReference>
<dbReference type="EMBL" id="BAAAPC010000001">
    <property type="protein sequence ID" value="GAA1981640.1"/>
    <property type="molecule type" value="Genomic_DNA"/>
</dbReference>
<proteinExistence type="predicted"/>